<keyword evidence="9 12" id="KW-0653">Protein transport</keyword>
<organism evidence="14 15">
    <name type="scientific">Sphaerotilus microaerophilus</name>
    <dbReference type="NCBI Taxonomy" id="2914710"/>
    <lineage>
        <taxon>Bacteria</taxon>
        <taxon>Pseudomonadati</taxon>
        <taxon>Pseudomonadota</taxon>
        <taxon>Betaproteobacteria</taxon>
        <taxon>Burkholderiales</taxon>
        <taxon>Sphaerotilaceae</taxon>
        <taxon>Sphaerotilus</taxon>
    </lineage>
</organism>
<reference evidence="14" key="1">
    <citation type="submission" date="2022-04" db="EMBL/GenBank/DDBJ databases">
        <title>Whole genome sequence of Sphaerotilus sp. FB-5.</title>
        <authorList>
            <person name="Takeda M."/>
            <person name="Narihara S."/>
            <person name="Akimoto M."/>
            <person name="Akimoto R."/>
            <person name="Nishiyashiki S."/>
            <person name="Murakami T."/>
        </authorList>
    </citation>
    <scope>NUCLEOTIDE SEQUENCE</scope>
    <source>
        <strain evidence="14">FB-5</strain>
    </source>
</reference>
<dbReference type="Pfam" id="PF02472">
    <property type="entry name" value="ExbD"/>
    <property type="match status" value="1"/>
</dbReference>
<dbReference type="PANTHER" id="PTHR30558:SF12">
    <property type="entry name" value="BIOPOLYMER TRANSPORT PROTEIN EXBD"/>
    <property type="match status" value="1"/>
</dbReference>
<keyword evidence="6" id="KW-1003">Cell membrane</keyword>
<evidence type="ECO:0000256" key="2">
    <source>
        <dbReference type="ARBA" id="ARBA00004249"/>
    </source>
</evidence>
<dbReference type="RefSeq" id="WP_251973562.1">
    <property type="nucleotide sequence ID" value="NZ_AP025730.1"/>
</dbReference>
<evidence type="ECO:0000256" key="6">
    <source>
        <dbReference type="ARBA" id="ARBA00022475"/>
    </source>
</evidence>
<sequence>MGMNVGQGSGDDAEPIMDINTTPLIDVMLVLLVMLIITIPIQLHSVNLNMPVGTPPPSDVKPEVVKIDIDEKSVVYWQGLPLAGRSELEAKMELAAAQAVQPEIHIRPNKASSYNTFAEVMVSAQRKGLQKLGVIGSEQFIGQ</sequence>
<evidence type="ECO:0000313" key="14">
    <source>
        <dbReference type="EMBL" id="BDI05538.1"/>
    </source>
</evidence>
<accession>A0ABM7YMB2</accession>
<keyword evidence="5 12" id="KW-0813">Transport</keyword>
<keyword evidence="15" id="KW-1185">Reference proteome</keyword>
<keyword evidence="8 12" id="KW-0812">Transmembrane</keyword>
<dbReference type="Proteomes" id="UP001057498">
    <property type="component" value="Chromosome"/>
</dbReference>
<evidence type="ECO:0000256" key="7">
    <source>
        <dbReference type="ARBA" id="ARBA00022519"/>
    </source>
</evidence>
<evidence type="ECO:0000256" key="9">
    <source>
        <dbReference type="ARBA" id="ARBA00022927"/>
    </source>
</evidence>
<evidence type="ECO:0000256" key="1">
    <source>
        <dbReference type="ARBA" id="ARBA00003540"/>
    </source>
</evidence>
<comment type="subunit">
    <text evidence="4">The accessory proteins ExbB and ExbD seem to form a complex with TonB.</text>
</comment>
<gene>
    <name evidence="14" type="primary">exbD_1</name>
    <name evidence="14" type="ORF">CATMQ487_25080</name>
</gene>
<name>A0ABM7YMB2_9BURK</name>
<evidence type="ECO:0000256" key="5">
    <source>
        <dbReference type="ARBA" id="ARBA00022448"/>
    </source>
</evidence>
<keyword evidence="11 13" id="KW-0472">Membrane</keyword>
<evidence type="ECO:0000256" key="3">
    <source>
        <dbReference type="ARBA" id="ARBA00005811"/>
    </source>
</evidence>
<feature type="transmembrane region" description="Helical" evidence="13">
    <location>
        <begin position="24"/>
        <end position="43"/>
    </location>
</feature>
<comment type="similarity">
    <text evidence="3 12">Belongs to the ExbD/TolR family.</text>
</comment>
<evidence type="ECO:0000256" key="10">
    <source>
        <dbReference type="ARBA" id="ARBA00022989"/>
    </source>
</evidence>
<comment type="function">
    <text evidence="1">Involved in the TonB-dependent energy-dependent transport of various receptor-bound substrates.</text>
</comment>
<evidence type="ECO:0000256" key="11">
    <source>
        <dbReference type="ARBA" id="ARBA00023136"/>
    </source>
</evidence>
<dbReference type="Gene3D" id="3.30.420.270">
    <property type="match status" value="1"/>
</dbReference>
<proteinExistence type="inferred from homology"/>
<evidence type="ECO:0000313" key="15">
    <source>
        <dbReference type="Proteomes" id="UP001057498"/>
    </source>
</evidence>
<dbReference type="PANTHER" id="PTHR30558">
    <property type="entry name" value="EXBD MEMBRANE COMPONENT OF PMF-DRIVEN MACROMOLECULE IMPORT SYSTEM"/>
    <property type="match status" value="1"/>
</dbReference>
<evidence type="ECO:0000256" key="8">
    <source>
        <dbReference type="ARBA" id="ARBA00022692"/>
    </source>
</evidence>
<keyword evidence="10 13" id="KW-1133">Transmembrane helix</keyword>
<protein>
    <submittedName>
        <fullName evidence="14">Biopolymer transporter ExbD</fullName>
    </submittedName>
</protein>
<dbReference type="EMBL" id="AP025730">
    <property type="protein sequence ID" value="BDI05538.1"/>
    <property type="molecule type" value="Genomic_DNA"/>
</dbReference>
<evidence type="ECO:0000256" key="13">
    <source>
        <dbReference type="SAM" id="Phobius"/>
    </source>
</evidence>
<evidence type="ECO:0000256" key="12">
    <source>
        <dbReference type="RuleBase" id="RU003879"/>
    </source>
</evidence>
<comment type="subcellular location">
    <subcellularLocation>
        <location evidence="2">Cell inner membrane</location>
        <topology evidence="2">Single-pass type II membrane protein</topology>
    </subcellularLocation>
    <subcellularLocation>
        <location evidence="12">Cell membrane</location>
        <topology evidence="12">Single-pass type II membrane protein</topology>
    </subcellularLocation>
</comment>
<keyword evidence="7" id="KW-0997">Cell inner membrane</keyword>
<evidence type="ECO:0000256" key="4">
    <source>
        <dbReference type="ARBA" id="ARBA00011471"/>
    </source>
</evidence>
<dbReference type="InterPro" id="IPR003400">
    <property type="entry name" value="ExbD"/>
</dbReference>